<evidence type="ECO:0008006" key="5">
    <source>
        <dbReference type="Google" id="ProtNLM"/>
    </source>
</evidence>
<dbReference type="PANTHER" id="PTHR43591">
    <property type="entry name" value="METHYLTRANSFERASE"/>
    <property type="match status" value="1"/>
</dbReference>
<feature type="compositionally biased region" description="Low complexity" evidence="2">
    <location>
        <begin position="22"/>
        <end position="34"/>
    </location>
</feature>
<evidence type="ECO:0000313" key="3">
    <source>
        <dbReference type="EMBL" id="KAJ4128220.1"/>
    </source>
</evidence>
<accession>A0ABQ8R769</accession>
<comment type="similarity">
    <text evidence="1">Belongs to the methyltransferase superfamily. LaeA methyltransferase family.</text>
</comment>
<dbReference type="Proteomes" id="UP001152024">
    <property type="component" value="Unassembled WGS sequence"/>
</dbReference>
<dbReference type="InterPro" id="IPR029063">
    <property type="entry name" value="SAM-dependent_MTases_sf"/>
</dbReference>
<name>A0ABQ8R769_FUSEQ</name>
<dbReference type="SUPFAM" id="SSF53335">
    <property type="entry name" value="S-adenosyl-L-methionine-dependent methyltransferases"/>
    <property type="match status" value="1"/>
</dbReference>
<protein>
    <recommendedName>
        <fullName evidence="5">Methyltransferase</fullName>
    </recommendedName>
</protein>
<sequence>MASPGRLPADGTTDQPDHLVADYSSQDGTDSDGDSALALSLASSSESLASTILRHRTENGRSYHAFKEGRYVLPNDETENDRLDLQHMLFTLTFDGKLLNCPVTSPRRVLDAGTGTGVWAIDYAEDHPDSQVVGIDLSPTQPDFVPPNLTFYIDDIEDPWTFSYKFDLIYGRMLTGSVRDWPKFIKQSYDNLESGGWIELADILLQLRSDDDTIPKGCASAKWGDLMLEAAEKFGAPLDSCTRYKQQLADAGFVDIVETIYKWPCCSWPRDPKYKEMGLWNYENLGNGASGLSLALFTRALGWTPEEVEVFLVDVRKDMKNKNIHGWWPIHVVYGRKP</sequence>
<evidence type="ECO:0000256" key="1">
    <source>
        <dbReference type="ARBA" id="ARBA00038158"/>
    </source>
</evidence>
<feature type="region of interest" description="Disordered" evidence="2">
    <location>
        <begin position="1"/>
        <end position="34"/>
    </location>
</feature>
<dbReference type="Pfam" id="PF13489">
    <property type="entry name" value="Methyltransf_23"/>
    <property type="match status" value="1"/>
</dbReference>
<proteinExistence type="inferred from homology"/>
<dbReference type="PANTHER" id="PTHR43591:SF31">
    <property type="entry name" value="LAEA-LIKE, PUTATIVE (AFU_ORTHOLOGUE AFUA_8G01930)-RELATED"/>
    <property type="match status" value="1"/>
</dbReference>
<evidence type="ECO:0000313" key="4">
    <source>
        <dbReference type="Proteomes" id="UP001152024"/>
    </source>
</evidence>
<comment type="caution">
    <text evidence="3">The sequence shown here is derived from an EMBL/GenBank/DDBJ whole genome shotgun (WGS) entry which is preliminary data.</text>
</comment>
<dbReference type="EMBL" id="JAOQBH010000012">
    <property type="protein sequence ID" value="KAJ4128220.1"/>
    <property type="molecule type" value="Genomic_DNA"/>
</dbReference>
<organism evidence="3 4">
    <name type="scientific">Fusarium equiseti</name>
    <name type="common">Fusarium scirpi</name>
    <dbReference type="NCBI Taxonomy" id="61235"/>
    <lineage>
        <taxon>Eukaryota</taxon>
        <taxon>Fungi</taxon>
        <taxon>Dikarya</taxon>
        <taxon>Ascomycota</taxon>
        <taxon>Pezizomycotina</taxon>
        <taxon>Sordariomycetes</taxon>
        <taxon>Hypocreomycetidae</taxon>
        <taxon>Hypocreales</taxon>
        <taxon>Nectriaceae</taxon>
        <taxon>Fusarium</taxon>
        <taxon>Fusarium incarnatum-equiseti species complex</taxon>
    </lineage>
</organism>
<dbReference type="CDD" id="cd02440">
    <property type="entry name" value="AdoMet_MTases"/>
    <property type="match status" value="1"/>
</dbReference>
<dbReference type="Gene3D" id="3.40.50.150">
    <property type="entry name" value="Vaccinia Virus protein VP39"/>
    <property type="match status" value="1"/>
</dbReference>
<keyword evidence="4" id="KW-1185">Reference proteome</keyword>
<reference evidence="3" key="1">
    <citation type="submission" date="2022-09" db="EMBL/GenBank/DDBJ databases">
        <title>Fusarium specimens isolated from Avocado Roots.</title>
        <authorList>
            <person name="Stajich J."/>
            <person name="Roper C."/>
            <person name="Heimlech-Rivalta G."/>
        </authorList>
    </citation>
    <scope>NUCLEOTIDE SEQUENCE</scope>
    <source>
        <strain evidence="3">CF00095</strain>
    </source>
</reference>
<evidence type="ECO:0000256" key="2">
    <source>
        <dbReference type="SAM" id="MobiDB-lite"/>
    </source>
</evidence>
<gene>
    <name evidence="3" type="ORF">NW768_008508</name>
</gene>